<organism evidence="5 6">
    <name type="scientific">Halorhodospira neutriphila</name>
    <dbReference type="NCBI Taxonomy" id="168379"/>
    <lineage>
        <taxon>Bacteria</taxon>
        <taxon>Pseudomonadati</taxon>
        <taxon>Pseudomonadota</taxon>
        <taxon>Gammaproteobacteria</taxon>
        <taxon>Chromatiales</taxon>
        <taxon>Ectothiorhodospiraceae</taxon>
        <taxon>Halorhodospira</taxon>
    </lineage>
</organism>
<dbReference type="InterPro" id="IPR011650">
    <property type="entry name" value="Peptidase_M20_dimer"/>
</dbReference>
<proteinExistence type="predicted"/>
<name>A0ABS1E4L7_9GAMM</name>
<evidence type="ECO:0000313" key="6">
    <source>
        <dbReference type="Proteomes" id="UP000738126"/>
    </source>
</evidence>
<evidence type="ECO:0000259" key="4">
    <source>
        <dbReference type="Pfam" id="PF07687"/>
    </source>
</evidence>
<reference evidence="5 6" key="1">
    <citation type="journal article" date="2020" name="Microorganisms">
        <title>Osmotic Adaptation and Compatible Solute Biosynthesis of Phototrophic Bacteria as Revealed from Genome Analyses.</title>
        <authorList>
            <person name="Imhoff J.F."/>
            <person name="Rahn T."/>
            <person name="Kunzel S."/>
            <person name="Keller A."/>
            <person name="Neulinger S.C."/>
        </authorList>
    </citation>
    <scope>NUCLEOTIDE SEQUENCE [LARGE SCALE GENOMIC DNA]</scope>
    <source>
        <strain evidence="5 6">DSM 15116</strain>
    </source>
</reference>
<keyword evidence="2" id="KW-0479">Metal-binding</keyword>
<sequence>MSRVSLERIAEAWDRDALPALESFVRIPAKSPAFDAEWAENGHLEAAVALGAEFCRRHLPDADTQVLRREGRTPLLWVEVPGSAPQAGTALIYAHLDKQPESTGWSEGLGPWEPQIRDGRLYGRGAVDDGYALFSVVTALAALREAGHAHPRCVLIAETGEESGSPDLPAYLDELAGAIGDPDLVVCPDAGCGTYDRLWCTNSLRGMITGILRADVLAEGVHSGDAGGVAPSSFRVLRRLLSRLEDEATGRILPQLCEVTIPRHCREQAAHAGEVLGALTRERYPLLEGVRPDSDDPAERILDRSWRAAVEVIGAEGLPPIEAAGNVLRPFTAVKLALRLPPTADAEAVAEALEALLTEDPPAGAHVRFEPDTVAAGWAAPEPAPWLARALADASEAHFGAAPVYMGEGGTIPLLVWLQRRFPRAEYLVTGVAGPGANAHGPDESLHLDATRRLTACLAETLQALAAERASGPGGR</sequence>
<feature type="domain" description="Peptidase M20 dimerisation" evidence="4">
    <location>
        <begin position="203"/>
        <end position="362"/>
    </location>
</feature>
<protein>
    <submittedName>
        <fullName evidence="5">Peptidase M20</fullName>
    </submittedName>
</protein>
<keyword evidence="1" id="KW-0645">Protease</keyword>
<dbReference type="EMBL" id="NRSH01000043">
    <property type="protein sequence ID" value="MBK1726443.1"/>
    <property type="molecule type" value="Genomic_DNA"/>
</dbReference>
<evidence type="ECO:0000313" key="5">
    <source>
        <dbReference type="EMBL" id="MBK1726443.1"/>
    </source>
</evidence>
<dbReference type="Proteomes" id="UP000738126">
    <property type="component" value="Unassembled WGS sequence"/>
</dbReference>
<dbReference type="InterPro" id="IPR002933">
    <property type="entry name" value="Peptidase_M20"/>
</dbReference>
<keyword evidence="6" id="KW-1185">Reference proteome</keyword>
<evidence type="ECO:0000256" key="1">
    <source>
        <dbReference type="ARBA" id="ARBA00022670"/>
    </source>
</evidence>
<dbReference type="Pfam" id="PF07687">
    <property type="entry name" value="M20_dimer"/>
    <property type="match status" value="1"/>
</dbReference>
<dbReference type="Gene3D" id="3.30.70.360">
    <property type="match status" value="1"/>
</dbReference>
<dbReference type="PANTHER" id="PTHR43270:SF4">
    <property type="entry name" value="CARNOSINE DIPEPTIDASE 2, ISOFORM A"/>
    <property type="match status" value="1"/>
</dbReference>
<dbReference type="RefSeq" id="WP_200257617.1">
    <property type="nucleotide sequence ID" value="NZ_NRSH01000043.1"/>
</dbReference>
<dbReference type="InterPro" id="IPR051458">
    <property type="entry name" value="Cyt/Met_Dipeptidase"/>
</dbReference>
<dbReference type="Pfam" id="PF01546">
    <property type="entry name" value="Peptidase_M20"/>
    <property type="match status" value="1"/>
</dbReference>
<accession>A0ABS1E4L7</accession>
<evidence type="ECO:0000256" key="2">
    <source>
        <dbReference type="ARBA" id="ARBA00022723"/>
    </source>
</evidence>
<gene>
    <name evidence="5" type="ORF">CKO13_05280</name>
</gene>
<comment type="caution">
    <text evidence="5">The sequence shown here is derived from an EMBL/GenBank/DDBJ whole genome shotgun (WGS) entry which is preliminary data.</text>
</comment>
<dbReference type="PANTHER" id="PTHR43270">
    <property type="entry name" value="BETA-ALA-HIS DIPEPTIDASE"/>
    <property type="match status" value="1"/>
</dbReference>
<dbReference type="SUPFAM" id="SSF53187">
    <property type="entry name" value="Zn-dependent exopeptidases"/>
    <property type="match status" value="1"/>
</dbReference>
<dbReference type="Gene3D" id="3.40.630.10">
    <property type="entry name" value="Zn peptidases"/>
    <property type="match status" value="1"/>
</dbReference>
<keyword evidence="3" id="KW-0378">Hydrolase</keyword>
<evidence type="ECO:0000256" key="3">
    <source>
        <dbReference type="ARBA" id="ARBA00022801"/>
    </source>
</evidence>